<dbReference type="InterPro" id="IPR020624">
    <property type="entry name" value="Schiff_base-form_aldolases_CS"/>
</dbReference>
<accession>A0ABW0LK49</accession>
<keyword evidence="1 3" id="KW-0456">Lyase</keyword>
<dbReference type="SUPFAM" id="SSF51569">
    <property type="entry name" value="Aldolase"/>
    <property type="match status" value="1"/>
</dbReference>
<keyword evidence="2" id="KW-0704">Schiff base</keyword>
<dbReference type="RefSeq" id="WP_382354086.1">
    <property type="nucleotide sequence ID" value="NZ_JBHSMC010000024.1"/>
</dbReference>
<dbReference type="PROSITE" id="PS00665">
    <property type="entry name" value="DHDPS_1"/>
    <property type="match status" value="1"/>
</dbReference>
<dbReference type="PANTHER" id="PTHR42849">
    <property type="entry name" value="N-ACETYLNEURAMINATE LYASE"/>
    <property type="match status" value="1"/>
</dbReference>
<evidence type="ECO:0000256" key="2">
    <source>
        <dbReference type="ARBA" id="ARBA00023270"/>
    </source>
</evidence>
<dbReference type="SMART" id="SM01130">
    <property type="entry name" value="DHDPS"/>
    <property type="match status" value="1"/>
</dbReference>
<dbReference type="NCBIfam" id="NF003164">
    <property type="entry name" value="PRK04147.1"/>
    <property type="match status" value="1"/>
</dbReference>
<dbReference type="PIRSF" id="PIRSF001365">
    <property type="entry name" value="DHDPS"/>
    <property type="match status" value="1"/>
</dbReference>
<name>A0ABW0LK49_9BACI</name>
<protein>
    <submittedName>
        <fullName evidence="4">N-acetylneuraminate lyase</fullName>
        <ecNumber evidence="4">4.1.3.3</ecNumber>
    </submittedName>
</protein>
<proteinExistence type="inferred from homology"/>
<comment type="caution">
    <text evidence="4">The sequence shown here is derived from an EMBL/GenBank/DDBJ whole genome shotgun (WGS) entry which is preliminary data.</text>
</comment>
<dbReference type="PANTHER" id="PTHR42849:SF1">
    <property type="entry name" value="N-ACETYLNEURAMINATE LYASE"/>
    <property type="match status" value="1"/>
</dbReference>
<reference evidence="5" key="1">
    <citation type="journal article" date="2019" name="Int. J. Syst. Evol. Microbiol.">
        <title>The Global Catalogue of Microorganisms (GCM) 10K type strain sequencing project: providing services to taxonomists for standard genome sequencing and annotation.</title>
        <authorList>
            <consortium name="The Broad Institute Genomics Platform"/>
            <consortium name="The Broad Institute Genome Sequencing Center for Infectious Disease"/>
            <person name="Wu L."/>
            <person name="Ma J."/>
        </authorList>
    </citation>
    <scope>NUCLEOTIDE SEQUENCE [LARGE SCALE GENOMIC DNA]</scope>
    <source>
        <strain evidence="5">CGMCC 1.12237</strain>
    </source>
</reference>
<dbReference type="GO" id="GO:0008747">
    <property type="term" value="F:N-acetylneuraminate lyase activity"/>
    <property type="evidence" value="ECO:0007669"/>
    <property type="project" value="UniProtKB-EC"/>
</dbReference>
<dbReference type="Gene3D" id="3.20.20.70">
    <property type="entry name" value="Aldolase class I"/>
    <property type="match status" value="1"/>
</dbReference>
<evidence type="ECO:0000313" key="5">
    <source>
        <dbReference type="Proteomes" id="UP001596147"/>
    </source>
</evidence>
<comment type="similarity">
    <text evidence="3">Belongs to the DapA family.</text>
</comment>
<evidence type="ECO:0000256" key="3">
    <source>
        <dbReference type="PIRNR" id="PIRNR001365"/>
    </source>
</evidence>
<dbReference type="EC" id="4.1.3.3" evidence="4"/>
<keyword evidence="5" id="KW-1185">Reference proteome</keyword>
<evidence type="ECO:0000256" key="1">
    <source>
        <dbReference type="ARBA" id="ARBA00023239"/>
    </source>
</evidence>
<dbReference type="InterPro" id="IPR013785">
    <property type="entry name" value="Aldolase_TIM"/>
</dbReference>
<evidence type="ECO:0000313" key="4">
    <source>
        <dbReference type="EMBL" id="MFC5466279.1"/>
    </source>
</evidence>
<dbReference type="PRINTS" id="PR00146">
    <property type="entry name" value="DHPICSNTHASE"/>
</dbReference>
<dbReference type="Pfam" id="PF00701">
    <property type="entry name" value="DHDPS"/>
    <property type="match status" value="1"/>
</dbReference>
<gene>
    <name evidence="4" type="ORF">ACFPM4_16290</name>
</gene>
<dbReference type="EMBL" id="JBHSMC010000024">
    <property type="protein sequence ID" value="MFC5466279.1"/>
    <property type="molecule type" value="Genomic_DNA"/>
</dbReference>
<sequence length="299" mass="33324">MSAQIERYKGIIPALITPYTNEGKINEAVTRKLIQHLLSKGVKGLYLSGSTGEGFLQTVEERKQFLEIVVDEVQGEVPVISQVGAVDTNTCVELTKHAAEVGADAVSAVAPFYYKHGSEQIKQHYLDIVNAADIPLIIYHIPDFTGTSGSIDFYEELSKVENIIGLKYTSKDTFFMQQLIDVCGDEFMVFNGPDECCIAGLAVGAHGAIGSTYNIMPEKFVSLFNHFANGNIAAAKQEQYEANRLIRKLLDYDFIAFEREVLTLQGFDVGKPRKPLQQLTDMERSQIRKIVEEFPFLQV</sequence>
<dbReference type="Proteomes" id="UP001596147">
    <property type="component" value="Unassembled WGS sequence"/>
</dbReference>
<dbReference type="InterPro" id="IPR002220">
    <property type="entry name" value="DapA-like"/>
</dbReference>
<organism evidence="4 5">
    <name type="scientific">Lederbergia graminis</name>
    <dbReference type="NCBI Taxonomy" id="735518"/>
    <lineage>
        <taxon>Bacteria</taxon>
        <taxon>Bacillati</taxon>
        <taxon>Bacillota</taxon>
        <taxon>Bacilli</taxon>
        <taxon>Bacillales</taxon>
        <taxon>Bacillaceae</taxon>
        <taxon>Lederbergia</taxon>
    </lineage>
</organism>